<reference evidence="2 3" key="1">
    <citation type="submission" date="2023-10" db="EMBL/GenBank/DDBJ databases">
        <title>Genomes of two closely related lineages of the louse Polyplax serrata with different host specificities.</title>
        <authorList>
            <person name="Martinu J."/>
            <person name="Tarabai H."/>
            <person name="Stefka J."/>
            <person name="Hypsa V."/>
        </authorList>
    </citation>
    <scope>NUCLEOTIDE SEQUENCE [LARGE SCALE GENOMIC DNA]</scope>
    <source>
        <strain evidence="2">HR10_N</strain>
    </source>
</reference>
<evidence type="ECO:0000256" key="1">
    <source>
        <dbReference type="SAM" id="MobiDB-lite"/>
    </source>
</evidence>
<dbReference type="Proteomes" id="UP001372834">
    <property type="component" value="Unassembled WGS sequence"/>
</dbReference>
<feature type="region of interest" description="Disordered" evidence="1">
    <location>
        <begin position="40"/>
        <end position="92"/>
    </location>
</feature>
<organism evidence="2 3">
    <name type="scientific">Polyplax serrata</name>
    <name type="common">Common mouse louse</name>
    <dbReference type="NCBI Taxonomy" id="468196"/>
    <lineage>
        <taxon>Eukaryota</taxon>
        <taxon>Metazoa</taxon>
        <taxon>Ecdysozoa</taxon>
        <taxon>Arthropoda</taxon>
        <taxon>Hexapoda</taxon>
        <taxon>Insecta</taxon>
        <taxon>Pterygota</taxon>
        <taxon>Neoptera</taxon>
        <taxon>Paraneoptera</taxon>
        <taxon>Psocodea</taxon>
        <taxon>Troctomorpha</taxon>
        <taxon>Phthiraptera</taxon>
        <taxon>Anoplura</taxon>
        <taxon>Polyplacidae</taxon>
        <taxon>Polyplax</taxon>
    </lineage>
</organism>
<dbReference type="AlphaFoldDB" id="A0AAN8SAJ0"/>
<dbReference type="EMBL" id="JAWJWE010000002">
    <property type="protein sequence ID" value="KAK6642600.1"/>
    <property type="molecule type" value="Genomic_DNA"/>
</dbReference>
<feature type="compositionally biased region" description="Basic residues" evidence="1">
    <location>
        <begin position="82"/>
        <end position="92"/>
    </location>
</feature>
<feature type="compositionally biased region" description="Polar residues" evidence="1">
    <location>
        <begin position="48"/>
        <end position="58"/>
    </location>
</feature>
<evidence type="ECO:0000313" key="2">
    <source>
        <dbReference type="EMBL" id="KAK6642600.1"/>
    </source>
</evidence>
<evidence type="ECO:0000313" key="3">
    <source>
        <dbReference type="Proteomes" id="UP001372834"/>
    </source>
</evidence>
<proteinExistence type="predicted"/>
<protein>
    <submittedName>
        <fullName evidence="2">Uncharacterized protein</fullName>
    </submittedName>
</protein>
<name>A0AAN8SAJ0_POLSC</name>
<comment type="caution">
    <text evidence="2">The sequence shown here is derived from an EMBL/GenBank/DDBJ whole genome shotgun (WGS) entry which is preliminary data.</text>
</comment>
<accession>A0AAN8SAJ0</accession>
<gene>
    <name evidence="2" type="ORF">RUM43_004102</name>
</gene>
<sequence length="92" mass="10416">MLLRNIVRSEKVAVGKVEQVVNKLYPQFELGIHHTKTSCLPFGKDSRSNTNPNTSASISPREKSKSLLNCLSCPDHHSNRRPDKKLHHTTKK</sequence>